<dbReference type="EMBL" id="QHJG01000042">
    <property type="protein sequence ID" value="PWY54180.1"/>
    <property type="molecule type" value="Genomic_DNA"/>
</dbReference>
<evidence type="ECO:0000313" key="4">
    <source>
        <dbReference type="Proteomes" id="UP000287374"/>
    </source>
</evidence>
<evidence type="ECO:0000313" key="3">
    <source>
        <dbReference type="Proteomes" id="UP000247152"/>
    </source>
</evidence>
<dbReference type="AlphaFoldDB" id="A0A317U1C8"/>
<keyword evidence="4" id="KW-1185">Reference proteome</keyword>
<protein>
    <recommendedName>
        <fullName evidence="5">Dot/Icm T4SS effector</fullName>
    </recommendedName>
</protein>
<dbReference type="RefSeq" id="WP_110143993.1">
    <property type="nucleotide sequence ID" value="NZ_QHJG01000042.1"/>
</dbReference>
<comment type="caution">
    <text evidence="1">The sequence shown here is derived from an EMBL/GenBank/DDBJ whole genome shotgun (WGS) entry which is preliminary data.</text>
</comment>
<reference evidence="1 3" key="1">
    <citation type="submission" date="2018-05" db="EMBL/GenBank/DDBJ databases">
        <title>Legionella qingyii sp.nov., whole genome shotgun sequence.</title>
        <authorList>
            <person name="Wu H."/>
            <person name="Zhu Q."/>
            <person name="Hu C."/>
        </authorList>
    </citation>
    <scope>NUCLEOTIDE SEQUENCE [LARGE SCALE GENOMIC DNA]</scope>
    <source>
        <strain evidence="1 3">HEB18</strain>
    </source>
</reference>
<organism evidence="1 3">
    <name type="scientific">Legionella qingyii</name>
    <dbReference type="NCBI Taxonomy" id="2184757"/>
    <lineage>
        <taxon>Bacteria</taxon>
        <taxon>Pseudomonadati</taxon>
        <taxon>Pseudomonadota</taxon>
        <taxon>Gammaproteobacteria</taxon>
        <taxon>Legionellales</taxon>
        <taxon>Legionellaceae</taxon>
        <taxon>Legionella</taxon>
    </lineage>
</organism>
<dbReference type="EMBL" id="RZGX01000006">
    <property type="protein sequence ID" value="RUR24079.1"/>
    <property type="molecule type" value="Genomic_DNA"/>
</dbReference>
<proteinExistence type="predicted"/>
<evidence type="ECO:0008006" key="5">
    <source>
        <dbReference type="Google" id="ProtNLM"/>
    </source>
</evidence>
<evidence type="ECO:0000313" key="1">
    <source>
        <dbReference type="EMBL" id="PWY54180.1"/>
    </source>
</evidence>
<dbReference type="Proteomes" id="UP000287374">
    <property type="component" value="Unassembled WGS sequence"/>
</dbReference>
<accession>A0A317U1C8</accession>
<dbReference type="OrthoDB" id="5651451at2"/>
<name>A0A317U1C8_9GAMM</name>
<evidence type="ECO:0000313" key="2">
    <source>
        <dbReference type="EMBL" id="RUR24079.1"/>
    </source>
</evidence>
<sequence>MFLVDNSGKGNCMYYAYSISLMYYLRANNAPERTEHVFNKLKLKEDDKIQLRKLLSKNPNYQFTSREIKTIIEPLLGRATRDLAAEHTKLEFKLSPHDTPLFSSAKYGLEFCFKQSLLANGSELSTLIDHEFINPDFTEAEIYKIRSTDVAMTEYSLLRMPHVIEEFNRLWLIKESELKNEEKQFTEHEIKVQKENLLDNIIRDETVNFFLAEDEKYLNLYKDHLQKEFVWGSEETLLVLHRAIQGERMVRNSNGRLETFYDTEIVLHLHRDGIAPFYQSNIPEMILNNQNNLHWTSLIPESVFTPKLTDKEQMLFELLDEMHAMHPRITVLFGEDRGERDWLSILMKQMDIIYTNPSYAIKEKALESVFQLIGKVMPRLGLEPSWRPLLSNFLSALVDCSPIFLADKPKDLILECQTAEQSQERNELSVPKQVQTRERSKCSRHTLFQSEGPRQKTYPQEISRYVSEGKQSGPRVANALRQMYQEGTYSPEECREIALQYLSYVKYKKRHFVLTDVNHFIEEMNEIIKVDYEQEIRYLDARDRNTARDVLTI</sequence>
<dbReference type="Proteomes" id="UP000247152">
    <property type="component" value="Unassembled WGS sequence"/>
</dbReference>
<reference evidence="2 4" key="2">
    <citation type="submission" date="2018-12" db="EMBL/GenBank/DDBJ databases">
        <title>Legionella sp,whole genome shotgun sequence.</title>
        <authorList>
            <person name="Wu H."/>
        </authorList>
    </citation>
    <scope>NUCLEOTIDE SEQUENCE [LARGE SCALE GENOMIC DNA]</scope>
    <source>
        <strain evidence="2">Km489</strain>
        <strain evidence="4">km489</strain>
    </source>
</reference>
<gene>
    <name evidence="1" type="ORF">DGG96_18390</name>
    <name evidence="2" type="ORF">ELY20_05820</name>
</gene>